<gene>
    <name evidence="3" type="ORF">DSTB1V02_LOCUS787</name>
</gene>
<dbReference type="InterPro" id="IPR007145">
    <property type="entry name" value="MAP65_Ase1_PRC1"/>
</dbReference>
<sequence length="897" mass="100602">MSGCLDKDHYSAISKDMASGDLPESSVRSKERRLSNIRPPDNRDSIIDKYEGCLKMKESGFRKFRSVVERAYEYWNELGLKLGDRVLQERADYYLRLFAEDLDTMLQEEAKMVEKYQTAVEGVAAKITHLTRLLGRKDIEEEDLQLPEGYGLMQLLDRLNEIHRELAKEKEEKTADFRKLLEEEEILAKRLGMPQVEVDHEILPTPETLKTVAGSISLMKAELIKRERKLKQLQEDLARLYESVERQPKPGSIGYDILHNKELVLSSKNLKSGDELKESLELDEQKLKKEADFIRNEIQVLSDRLGLGEDGKKFLMAHASHSSCDRHALENERARLEILKQSNMEKIINKVREEIREMWKNLYYGPRIQGKFVDIHSDDFSEDLLNRHELELERLKEECQQKARILALIPKRRKLFNRMLELDQLEGDPERFKNRGGQLLREEHERNRINKELPKLENEILQLCEEWEEASGPFLYEDIPFKERVATEWEERIMLKENRGKKTEQVDQALPKKGQGMASTLSAGSKRKACLTPRGVSPSKVKRVLQAQSAQAVMLHTPGRSEKKHTLPQAKLKMTEAEELGSIATYDQFAVHKETIDKVPNSLPNRSDIEIEIYGMEGIPEDDLLEHERLKTGKTGPPENSRDEEEPQPKKVKTNVPQNPPLPNGMMPMGMPMMGPMGPMMGPMPPMPGVPPYMGHGMPVGPSIPQNTSAGVPGTSAPPKPLFPSAAAAAAAVSSGMSGSPSTASPGKATFPAYRDMKSGASVMAGSPSVGKIQTAGASMKIMHPEDDISLEEMRARLPKYAVKLIPAPPQMSCVISAPPMPLSTGMMNPVMSMAMRTPITSPVTIAAPPLPAGLFPMRGPPVAMHGMHMPGMPFPAGPAFPVMGNMMAPMFPARFR</sequence>
<feature type="coiled-coil region" evidence="1">
    <location>
        <begin position="152"/>
        <end position="183"/>
    </location>
</feature>
<keyword evidence="1" id="KW-0175">Coiled coil</keyword>
<dbReference type="EMBL" id="LR899578">
    <property type="protein sequence ID" value="CAD7240780.1"/>
    <property type="molecule type" value="Genomic_DNA"/>
</dbReference>
<dbReference type="GO" id="GO:0008017">
    <property type="term" value="F:microtubule binding"/>
    <property type="evidence" value="ECO:0007669"/>
    <property type="project" value="InterPro"/>
</dbReference>
<dbReference type="PANTHER" id="PTHR19321">
    <property type="entry name" value="PROTEIN REGULATOR OF CYTOKINESIS 1 PRC1-RELATED"/>
    <property type="match status" value="1"/>
</dbReference>
<feature type="coiled-coil region" evidence="1">
    <location>
        <begin position="439"/>
        <end position="466"/>
    </location>
</feature>
<name>A0A7R8X587_9CRUS</name>
<evidence type="ECO:0000313" key="4">
    <source>
        <dbReference type="Proteomes" id="UP000677054"/>
    </source>
</evidence>
<feature type="compositionally biased region" description="Basic and acidic residues" evidence="2">
    <location>
        <begin position="27"/>
        <end position="41"/>
    </location>
</feature>
<feature type="region of interest" description="Disordered" evidence="2">
    <location>
        <begin position="16"/>
        <end position="41"/>
    </location>
</feature>
<dbReference type="GO" id="GO:0005819">
    <property type="term" value="C:spindle"/>
    <property type="evidence" value="ECO:0007669"/>
    <property type="project" value="TreeGrafter"/>
</dbReference>
<dbReference type="GO" id="GO:0005737">
    <property type="term" value="C:cytoplasm"/>
    <property type="evidence" value="ECO:0007669"/>
    <property type="project" value="TreeGrafter"/>
</dbReference>
<evidence type="ECO:0000256" key="1">
    <source>
        <dbReference type="SAM" id="Coils"/>
    </source>
</evidence>
<feature type="region of interest" description="Disordered" evidence="2">
    <location>
        <begin position="514"/>
        <end position="534"/>
    </location>
</feature>
<feature type="coiled-coil region" evidence="1">
    <location>
        <begin position="216"/>
        <end position="243"/>
    </location>
</feature>
<feature type="coiled-coil region" evidence="1">
    <location>
        <begin position="277"/>
        <end position="304"/>
    </location>
</feature>
<protein>
    <submittedName>
        <fullName evidence="3">Uncharacterized protein</fullName>
    </submittedName>
</protein>
<proteinExistence type="predicted"/>
<keyword evidence="4" id="KW-1185">Reference proteome</keyword>
<reference evidence="3" key="1">
    <citation type="submission" date="2020-11" db="EMBL/GenBank/DDBJ databases">
        <authorList>
            <person name="Tran Van P."/>
        </authorList>
    </citation>
    <scope>NUCLEOTIDE SEQUENCE</scope>
</reference>
<feature type="region of interest" description="Disordered" evidence="2">
    <location>
        <begin position="631"/>
        <end position="669"/>
    </location>
</feature>
<accession>A0A7R8X587</accession>
<dbReference type="GO" id="GO:0000226">
    <property type="term" value="P:microtubule cytoskeleton organization"/>
    <property type="evidence" value="ECO:0007669"/>
    <property type="project" value="InterPro"/>
</dbReference>
<dbReference type="Proteomes" id="UP000677054">
    <property type="component" value="Unassembled WGS sequence"/>
</dbReference>
<dbReference type="Pfam" id="PF03999">
    <property type="entry name" value="MAP65_ASE1"/>
    <property type="match status" value="1"/>
</dbReference>
<dbReference type="OrthoDB" id="1306014at2759"/>
<feature type="coiled-coil region" evidence="1">
    <location>
        <begin position="378"/>
        <end position="405"/>
    </location>
</feature>
<dbReference type="Gene3D" id="1.20.58.1520">
    <property type="match status" value="1"/>
</dbReference>
<dbReference type="AlphaFoldDB" id="A0A7R8X587"/>
<dbReference type="EMBL" id="CAJPEV010000061">
    <property type="protein sequence ID" value="CAG0879847.1"/>
    <property type="molecule type" value="Genomic_DNA"/>
</dbReference>
<evidence type="ECO:0000313" key="3">
    <source>
        <dbReference type="EMBL" id="CAD7240780.1"/>
    </source>
</evidence>
<evidence type="ECO:0000256" key="2">
    <source>
        <dbReference type="SAM" id="MobiDB-lite"/>
    </source>
</evidence>
<dbReference type="PANTHER" id="PTHR19321:SF41">
    <property type="entry name" value="FASCETTO-RELATED"/>
    <property type="match status" value="1"/>
</dbReference>
<organism evidence="3">
    <name type="scientific">Darwinula stevensoni</name>
    <dbReference type="NCBI Taxonomy" id="69355"/>
    <lineage>
        <taxon>Eukaryota</taxon>
        <taxon>Metazoa</taxon>
        <taxon>Ecdysozoa</taxon>
        <taxon>Arthropoda</taxon>
        <taxon>Crustacea</taxon>
        <taxon>Oligostraca</taxon>
        <taxon>Ostracoda</taxon>
        <taxon>Podocopa</taxon>
        <taxon>Podocopida</taxon>
        <taxon>Darwinulocopina</taxon>
        <taxon>Darwinuloidea</taxon>
        <taxon>Darwinulidae</taxon>
        <taxon>Darwinula</taxon>
    </lineage>
</organism>